<reference evidence="3" key="1">
    <citation type="submission" date="2022-01" db="EMBL/GenBank/DDBJ databases">
        <title>Genome Sequence Resource for Two Populations of Ditylenchus destructor, the Migratory Endoparasitic Phytonematode.</title>
        <authorList>
            <person name="Zhang H."/>
            <person name="Lin R."/>
            <person name="Xie B."/>
        </authorList>
    </citation>
    <scope>NUCLEOTIDE SEQUENCE</scope>
    <source>
        <strain evidence="3">BazhouSP</strain>
    </source>
</reference>
<feature type="compositionally biased region" description="Low complexity" evidence="1">
    <location>
        <begin position="156"/>
        <end position="168"/>
    </location>
</feature>
<accession>A0AAD4N4G0</accession>
<proteinExistence type="predicted"/>
<keyword evidence="2" id="KW-1133">Transmembrane helix</keyword>
<evidence type="ECO:0000256" key="2">
    <source>
        <dbReference type="SAM" id="Phobius"/>
    </source>
</evidence>
<keyword evidence="2" id="KW-0812">Transmembrane</keyword>
<feature type="transmembrane region" description="Helical" evidence="2">
    <location>
        <begin position="58"/>
        <end position="78"/>
    </location>
</feature>
<feature type="transmembrane region" description="Helical" evidence="2">
    <location>
        <begin position="22"/>
        <end position="46"/>
    </location>
</feature>
<feature type="region of interest" description="Disordered" evidence="1">
    <location>
        <begin position="140"/>
        <end position="221"/>
    </location>
</feature>
<dbReference type="AlphaFoldDB" id="A0AAD4N4G0"/>
<keyword evidence="4" id="KW-1185">Reference proteome</keyword>
<keyword evidence="2" id="KW-0472">Membrane</keyword>
<dbReference type="EMBL" id="JAKKPZ010000015">
    <property type="protein sequence ID" value="KAI1713442.1"/>
    <property type="molecule type" value="Genomic_DNA"/>
</dbReference>
<feature type="compositionally biased region" description="Polar residues" evidence="1">
    <location>
        <begin position="174"/>
        <end position="191"/>
    </location>
</feature>
<evidence type="ECO:0000313" key="4">
    <source>
        <dbReference type="Proteomes" id="UP001201812"/>
    </source>
</evidence>
<name>A0AAD4N4G0_9BILA</name>
<gene>
    <name evidence="3" type="ORF">DdX_08956</name>
</gene>
<organism evidence="3 4">
    <name type="scientific">Ditylenchus destructor</name>
    <dbReference type="NCBI Taxonomy" id="166010"/>
    <lineage>
        <taxon>Eukaryota</taxon>
        <taxon>Metazoa</taxon>
        <taxon>Ecdysozoa</taxon>
        <taxon>Nematoda</taxon>
        <taxon>Chromadorea</taxon>
        <taxon>Rhabditida</taxon>
        <taxon>Tylenchina</taxon>
        <taxon>Tylenchomorpha</taxon>
        <taxon>Sphaerularioidea</taxon>
        <taxon>Anguinidae</taxon>
        <taxon>Anguininae</taxon>
        <taxon>Ditylenchus</taxon>
    </lineage>
</organism>
<protein>
    <submittedName>
        <fullName evidence="3">Uncharacterized protein</fullName>
    </submittedName>
</protein>
<comment type="caution">
    <text evidence="3">The sequence shown here is derived from an EMBL/GenBank/DDBJ whole genome shotgun (WGS) entry which is preliminary data.</text>
</comment>
<evidence type="ECO:0000256" key="1">
    <source>
        <dbReference type="SAM" id="MobiDB-lite"/>
    </source>
</evidence>
<dbReference type="Proteomes" id="UP001201812">
    <property type="component" value="Unassembled WGS sequence"/>
</dbReference>
<sequence>MGEQQVSATHNLLLKVYPFRKYIWAISSVLFLLALVIILHSALIIVGSGGITRVGDPMFIVFSEVLAWMLILLSLVGFKAGCMATDVVAAANRPANCPLGAQNQNNIGVWDDNFIEPDCDNFDIPGTVLPGSSDFIYPPPPPRYSALGPRQQSRPQQSTNSVQNSNSRRVNRGPSLNSTELHIQSGVNTRQPAWRSDPRPTPNTTNLVISILSPPPPYVTN</sequence>
<evidence type="ECO:0000313" key="3">
    <source>
        <dbReference type="EMBL" id="KAI1713442.1"/>
    </source>
</evidence>